<dbReference type="PATRIC" id="fig|43675.28.peg.704"/>
<accession>A0A0K2RYR7</accession>
<dbReference type="EMBL" id="AP014938">
    <property type="protein sequence ID" value="BAS19935.1"/>
    <property type="molecule type" value="Genomic_DNA"/>
</dbReference>
<dbReference type="Proteomes" id="UP000066203">
    <property type="component" value="Chromosome"/>
</dbReference>
<proteinExistence type="predicted"/>
<evidence type="ECO:0000313" key="1">
    <source>
        <dbReference type="EMBL" id="BAS19935.1"/>
    </source>
</evidence>
<dbReference type="AlphaFoldDB" id="A0A0K2RYR7"/>
<name>A0A0K2RYR7_9MICC</name>
<protein>
    <submittedName>
        <fullName evidence="1">Uncharacterized protein</fullName>
    </submittedName>
</protein>
<reference evidence="2" key="1">
    <citation type="submission" date="2015-08" db="EMBL/GenBank/DDBJ databases">
        <title>Complete genome sequence of Rothia mucilaginosa strain NUM-Rm6536.</title>
        <authorList>
            <person name="Nambu T."/>
        </authorList>
    </citation>
    <scope>NUCLEOTIDE SEQUENCE [LARGE SCALE GENOMIC DNA]</scope>
    <source>
        <strain evidence="2">NUM-Rm6536</strain>
    </source>
</reference>
<sequence>MGASASGGEYAPEHLQRILDAHSTTITDSNPIEGANS</sequence>
<organism evidence="1">
    <name type="scientific">Rothia mucilaginosa</name>
    <dbReference type="NCBI Taxonomy" id="43675"/>
    <lineage>
        <taxon>Bacteria</taxon>
        <taxon>Bacillati</taxon>
        <taxon>Actinomycetota</taxon>
        <taxon>Actinomycetes</taxon>
        <taxon>Micrococcales</taxon>
        <taxon>Micrococcaceae</taxon>
        <taxon>Rothia</taxon>
    </lineage>
</organism>
<gene>
    <name evidence="1" type="ORF">RM6536_0688</name>
</gene>
<evidence type="ECO:0000313" key="2">
    <source>
        <dbReference type="Proteomes" id="UP000066203"/>
    </source>
</evidence>